<dbReference type="OrthoDB" id="415068at2759"/>
<gene>
    <name evidence="2" type="ORF">EVAR_88758_1</name>
</gene>
<dbReference type="InterPro" id="IPR052560">
    <property type="entry name" value="RdDP_mobile_element"/>
</dbReference>
<sequence>MHPNGKAHGGSAILIKSTIKHYQSQPHCKDYIQATNVVVSAGVDSTKRPNCSKRQSGHMNIISTGQPTYWPTDKDKIPDIVDFCIFKGIANTNISCSSCWDLSSDHSPILVEITAEIRETTRRCTLHNKRTNWPLFRALTDEAFSVPIALQTKGDIVDAVEYFTTSVQSAAWNSTPINQHKLTEQHIPTNILQKISEKRALRKLWQQNRCPETKKRLNHKIKELKRILNNDRNKTGWQLGRSDHERVDAFAEHLTNVFKPHPYEGRQNEKMVMECSREAAAESTMPKIHNKREIYNAMTKLQFIPPQWKVAQIIMLLKPGKQPEDPKSYRPISLLPIPSKIYESLLLLRILPLVEQHKIIPDHQFGFRRKHATVDQIHRLINEIDKSFESKEYYNEDLMRAALQETNAEIQNLQHELKEVTKVADALEDELKNLDENVPDLIEIAGKEQLQKELENSTTELEKLQKIHDELVTEQRILNPHYAD</sequence>
<feature type="coiled-coil region" evidence="1">
    <location>
        <begin position="396"/>
        <end position="474"/>
    </location>
</feature>
<dbReference type="Proteomes" id="UP000299102">
    <property type="component" value="Unassembled WGS sequence"/>
</dbReference>
<organism evidence="2 3">
    <name type="scientific">Eumeta variegata</name>
    <name type="common">Bagworm moth</name>
    <name type="synonym">Eumeta japonica</name>
    <dbReference type="NCBI Taxonomy" id="151549"/>
    <lineage>
        <taxon>Eukaryota</taxon>
        <taxon>Metazoa</taxon>
        <taxon>Ecdysozoa</taxon>
        <taxon>Arthropoda</taxon>
        <taxon>Hexapoda</taxon>
        <taxon>Insecta</taxon>
        <taxon>Pterygota</taxon>
        <taxon>Neoptera</taxon>
        <taxon>Endopterygota</taxon>
        <taxon>Lepidoptera</taxon>
        <taxon>Glossata</taxon>
        <taxon>Ditrysia</taxon>
        <taxon>Tineoidea</taxon>
        <taxon>Psychidae</taxon>
        <taxon>Oiketicinae</taxon>
        <taxon>Eumeta</taxon>
    </lineage>
</organism>
<keyword evidence="2" id="KW-0695">RNA-directed DNA polymerase</keyword>
<reference evidence="2 3" key="1">
    <citation type="journal article" date="2019" name="Commun. Biol.">
        <title>The bagworm genome reveals a unique fibroin gene that provides high tensile strength.</title>
        <authorList>
            <person name="Kono N."/>
            <person name="Nakamura H."/>
            <person name="Ohtoshi R."/>
            <person name="Tomita M."/>
            <person name="Numata K."/>
            <person name="Arakawa K."/>
        </authorList>
    </citation>
    <scope>NUCLEOTIDE SEQUENCE [LARGE SCALE GENOMIC DNA]</scope>
</reference>
<keyword evidence="2" id="KW-0808">Transferase</keyword>
<keyword evidence="2" id="KW-0548">Nucleotidyltransferase</keyword>
<dbReference type="EMBL" id="BGZK01000956">
    <property type="protein sequence ID" value="GBP66424.1"/>
    <property type="molecule type" value="Genomic_DNA"/>
</dbReference>
<name>A0A4C1XV16_EUMVA</name>
<dbReference type="InterPro" id="IPR036691">
    <property type="entry name" value="Endo/exonu/phosph_ase_sf"/>
</dbReference>
<evidence type="ECO:0000256" key="1">
    <source>
        <dbReference type="SAM" id="Coils"/>
    </source>
</evidence>
<keyword evidence="1" id="KW-0175">Coiled coil</keyword>
<keyword evidence="3" id="KW-1185">Reference proteome</keyword>
<protein>
    <submittedName>
        <fullName evidence="2">Probable RNA-directed DNA polymerase from transposon X-element</fullName>
    </submittedName>
</protein>
<evidence type="ECO:0000313" key="3">
    <source>
        <dbReference type="Proteomes" id="UP000299102"/>
    </source>
</evidence>
<dbReference type="SUPFAM" id="SSF56219">
    <property type="entry name" value="DNase I-like"/>
    <property type="match status" value="1"/>
</dbReference>
<accession>A0A4C1XV16</accession>
<dbReference type="AlphaFoldDB" id="A0A4C1XV16"/>
<proteinExistence type="predicted"/>
<dbReference type="PANTHER" id="PTHR36688:SF1">
    <property type="entry name" value="ENDONUCLEASE_EXONUCLEASE_PHOSPHATASE DOMAIN-CONTAINING PROTEIN"/>
    <property type="match status" value="1"/>
</dbReference>
<dbReference type="PANTHER" id="PTHR36688">
    <property type="entry name" value="ENDO/EXONUCLEASE/PHOSPHATASE DOMAIN-CONTAINING PROTEIN"/>
    <property type="match status" value="1"/>
</dbReference>
<comment type="caution">
    <text evidence="2">The sequence shown here is derived from an EMBL/GenBank/DDBJ whole genome shotgun (WGS) entry which is preliminary data.</text>
</comment>
<dbReference type="GO" id="GO:0003964">
    <property type="term" value="F:RNA-directed DNA polymerase activity"/>
    <property type="evidence" value="ECO:0007669"/>
    <property type="project" value="UniProtKB-KW"/>
</dbReference>
<evidence type="ECO:0000313" key="2">
    <source>
        <dbReference type="EMBL" id="GBP66424.1"/>
    </source>
</evidence>